<feature type="region of interest" description="Disordered" evidence="5">
    <location>
        <begin position="604"/>
        <end position="624"/>
    </location>
</feature>
<keyword evidence="1" id="KW-0677">Repeat</keyword>
<feature type="region of interest" description="Disordered" evidence="5">
    <location>
        <begin position="548"/>
        <end position="575"/>
    </location>
</feature>
<feature type="compositionally biased region" description="Basic and acidic residues" evidence="5">
    <location>
        <begin position="274"/>
        <end position="285"/>
    </location>
</feature>
<dbReference type="GO" id="GO:0003723">
    <property type="term" value="F:RNA binding"/>
    <property type="evidence" value="ECO:0007669"/>
    <property type="project" value="UniProtKB-UniRule"/>
</dbReference>
<reference evidence="7 8" key="1">
    <citation type="journal article" date="2024" name="J Genomics">
        <title>Draft genome sequencing and assembly of Favolaschia claudopus CIRM-BRFM 2984 isolated from oak limbs.</title>
        <authorList>
            <person name="Navarro D."/>
            <person name="Drula E."/>
            <person name="Chaduli D."/>
            <person name="Cazenave R."/>
            <person name="Ahrendt S."/>
            <person name="Wang J."/>
            <person name="Lipzen A."/>
            <person name="Daum C."/>
            <person name="Barry K."/>
            <person name="Grigoriev I.V."/>
            <person name="Favel A."/>
            <person name="Rosso M.N."/>
            <person name="Martin F."/>
        </authorList>
    </citation>
    <scope>NUCLEOTIDE SEQUENCE [LARGE SCALE GENOMIC DNA]</scope>
    <source>
        <strain evidence="7 8">CIRM-BRFM 2984</strain>
    </source>
</reference>
<dbReference type="PROSITE" id="PS50102">
    <property type="entry name" value="RRM"/>
    <property type="match status" value="1"/>
</dbReference>
<gene>
    <name evidence="7" type="ORF">R3P38DRAFT_3255644</name>
</gene>
<evidence type="ECO:0000256" key="5">
    <source>
        <dbReference type="SAM" id="MobiDB-lite"/>
    </source>
</evidence>
<feature type="region of interest" description="Disordered" evidence="5">
    <location>
        <begin position="270"/>
        <end position="322"/>
    </location>
</feature>
<comment type="caution">
    <text evidence="7">The sequence shown here is derived from an EMBL/GenBank/DDBJ whole genome shotgun (WGS) entry which is preliminary data.</text>
</comment>
<dbReference type="AlphaFoldDB" id="A0AAW0DNL1"/>
<dbReference type="InterPro" id="IPR012677">
    <property type="entry name" value="Nucleotide-bd_a/b_plait_sf"/>
</dbReference>
<keyword evidence="8" id="KW-1185">Reference proteome</keyword>
<evidence type="ECO:0000259" key="6">
    <source>
        <dbReference type="PROSITE" id="PS50102"/>
    </source>
</evidence>
<dbReference type="InterPro" id="IPR035979">
    <property type="entry name" value="RBD_domain_sf"/>
</dbReference>
<proteinExistence type="predicted"/>
<name>A0AAW0DNL1_9AGAR</name>
<dbReference type="SUPFAM" id="SSF54928">
    <property type="entry name" value="RNA-binding domain, RBD"/>
    <property type="match status" value="2"/>
</dbReference>
<sequence length="790" mass="89254">MANTTKPASTGSNPGLHSQIKSSTLFLGPLPSSVLESQVSSLFQGFQPSPLFEFSRTKNGRNRGALRLRLEFPNLESAKKAVALHHLRPLPGAESTVILTFSAGPTGSNKPLGMPNASVRPRLIKVMPPGSTEATLYDLLCPYGPVYSVRMHPIVGGIVQFWTEADAKQAETSQAPKLLLQAFDPCTLYCTNIDSVIDACSLRTYFGQYGHVTHAHIFADADGQSQGRGTITFSQASEASDALNSMHGVEIGWKALSLSYHWLKMGERTSANQSDKRADSSHIEEAATAPAKKNQSMSHKASSKFKENQKRQPKWGDVAEGQKTVVSQKDGWKRGPPPLYTVASNAATPSHSAAESAAPLLEEPHDRSPNQSKIENAGVPGLETLQALYEAEKAARAAQELENERLREGLKCMMLQADADKQLLRDELESTKLQGEAEIELLRQRLDSAKEKSAAEAEVLRQEVEFVKLQGEVENDVLLRKLDTAKERSAAAAQLKEEELESVKLQGEAELELLRQKLDAMTRALEMAESQLKILQLERDRPIWEAAKKKREEKEQQERVKEAGRRRAAELEESRRKMQDFIAQEKEKERQRLAEQARVKERLRKEAEEKERERQRREKEEHERKVREKREKLERWKRLKAATDAEEARCQKRDAQLWGQGQWTHARALERLKIQIEEFNSIKFSETQPLTFRVIPWPVLVDPLDLDIEQIDWQAVEAFFASVKVRLAKNVGEYKALVEKVHRLFHPDKWRSRSLLDTVMDEQLRKALETAGNVVVQAMTPIWRKSKGIY</sequence>
<organism evidence="7 8">
    <name type="scientific">Favolaschia claudopus</name>
    <dbReference type="NCBI Taxonomy" id="2862362"/>
    <lineage>
        <taxon>Eukaryota</taxon>
        <taxon>Fungi</taxon>
        <taxon>Dikarya</taxon>
        <taxon>Basidiomycota</taxon>
        <taxon>Agaricomycotina</taxon>
        <taxon>Agaricomycetes</taxon>
        <taxon>Agaricomycetidae</taxon>
        <taxon>Agaricales</taxon>
        <taxon>Marasmiineae</taxon>
        <taxon>Mycenaceae</taxon>
        <taxon>Favolaschia</taxon>
    </lineage>
</organism>
<dbReference type="InterPro" id="IPR000504">
    <property type="entry name" value="RRM_dom"/>
</dbReference>
<dbReference type="CDD" id="cd00590">
    <property type="entry name" value="RRM_SF"/>
    <property type="match status" value="2"/>
</dbReference>
<evidence type="ECO:0000313" key="7">
    <source>
        <dbReference type="EMBL" id="KAK7052485.1"/>
    </source>
</evidence>
<keyword evidence="2 3" id="KW-0694">RNA-binding</keyword>
<evidence type="ECO:0000256" key="3">
    <source>
        <dbReference type="PROSITE-ProRule" id="PRU00176"/>
    </source>
</evidence>
<evidence type="ECO:0000256" key="2">
    <source>
        <dbReference type="ARBA" id="ARBA00022884"/>
    </source>
</evidence>
<protein>
    <recommendedName>
        <fullName evidence="6">RRM domain-containing protein</fullName>
    </recommendedName>
</protein>
<dbReference type="SMART" id="SM00360">
    <property type="entry name" value="RRM"/>
    <property type="match status" value="2"/>
</dbReference>
<dbReference type="EMBL" id="JAWWNJ010000007">
    <property type="protein sequence ID" value="KAK7052485.1"/>
    <property type="molecule type" value="Genomic_DNA"/>
</dbReference>
<dbReference type="Proteomes" id="UP001362999">
    <property type="component" value="Unassembled WGS sequence"/>
</dbReference>
<dbReference type="Gene3D" id="3.30.70.330">
    <property type="match status" value="1"/>
</dbReference>
<feature type="coiled-coil region" evidence="4">
    <location>
        <begin position="382"/>
        <end position="470"/>
    </location>
</feature>
<dbReference type="Pfam" id="PF00076">
    <property type="entry name" value="RRM_1"/>
    <property type="match status" value="1"/>
</dbReference>
<dbReference type="PANTHER" id="PTHR24012">
    <property type="entry name" value="RNA BINDING PROTEIN"/>
    <property type="match status" value="1"/>
</dbReference>
<evidence type="ECO:0000256" key="1">
    <source>
        <dbReference type="ARBA" id="ARBA00022737"/>
    </source>
</evidence>
<evidence type="ECO:0000313" key="8">
    <source>
        <dbReference type="Proteomes" id="UP001362999"/>
    </source>
</evidence>
<feature type="compositionally biased region" description="Low complexity" evidence="5">
    <location>
        <begin position="346"/>
        <end position="361"/>
    </location>
</feature>
<accession>A0AAW0DNL1</accession>
<feature type="region of interest" description="Disordered" evidence="5">
    <location>
        <begin position="343"/>
        <end position="376"/>
    </location>
</feature>
<feature type="domain" description="RRM" evidence="6">
    <location>
        <begin position="186"/>
        <end position="260"/>
    </location>
</feature>
<evidence type="ECO:0000256" key="4">
    <source>
        <dbReference type="SAM" id="Coils"/>
    </source>
</evidence>
<keyword evidence="4" id="KW-0175">Coiled coil</keyword>